<proteinExistence type="predicted"/>
<reference evidence="1" key="1">
    <citation type="submission" date="2014-11" db="EMBL/GenBank/DDBJ databases">
        <authorList>
            <person name="Amaro Gonzalez C."/>
        </authorList>
    </citation>
    <scope>NUCLEOTIDE SEQUENCE</scope>
</reference>
<reference evidence="1" key="2">
    <citation type="journal article" date="2015" name="Fish Shellfish Immunol.">
        <title>Early steps in the European eel (Anguilla anguilla)-Vibrio vulnificus interaction in the gills: Role of the RtxA13 toxin.</title>
        <authorList>
            <person name="Callol A."/>
            <person name="Pajuelo D."/>
            <person name="Ebbesson L."/>
            <person name="Teles M."/>
            <person name="MacKenzie S."/>
            <person name="Amaro C."/>
        </authorList>
    </citation>
    <scope>NUCLEOTIDE SEQUENCE</scope>
</reference>
<sequence length="20" mass="2420">MYATEHLPKCQKCAFDCFRK</sequence>
<organism evidence="1">
    <name type="scientific">Anguilla anguilla</name>
    <name type="common">European freshwater eel</name>
    <name type="synonym">Muraena anguilla</name>
    <dbReference type="NCBI Taxonomy" id="7936"/>
    <lineage>
        <taxon>Eukaryota</taxon>
        <taxon>Metazoa</taxon>
        <taxon>Chordata</taxon>
        <taxon>Craniata</taxon>
        <taxon>Vertebrata</taxon>
        <taxon>Euteleostomi</taxon>
        <taxon>Actinopterygii</taxon>
        <taxon>Neopterygii</taxon>
        <taxon>Teleostei</taxon>
        <taxon>Anguilliformes</taxon>
        <taxon>Anguillidae</taxon>
        <taxon>Anguilla</taxon>
    </lineage>
</organism>
<evidence type="ECO:0000313" key="1">
    <source>
        <dbReference type="EMBL" id="JAH14845.1"/>
    </source>
</evidence>
<dbReference type="EMBL" id="GBXM01093732">
    <property type="protein sequence ID" value="JAH14845.1"/>
    <property type="molecule type" value="Transcribed_RNA"/>
</dbReference>
<protein>
    <submittedName>
        <fullName evidence="1">Uncharacterized protein</fullName>
    </submittedName>
</protein>
<name>A0A0E9QEV4_ANGAN</name>
<dbReference type="AlphaFoldDB" id="A0A0E9QEV4"/>
<accession>A0A0E9QEV4</accession>